<protein>
    <submittedName>
        <fullName evidence="2">Glycosyltransferase</fullName>
    </submittedName>
</protein>
<dbReference type="Proteomes" id="UP000473278">
    <property type="component" value="Unassembled WGS sequence"/>
</dbReference>
<dbReference type="Gene3D" id="3.40.50.2000">
    <property type="entry name" value="Glycogen Phosphorylase B"/>
    <property type="match status" value="2"/>
</dbReference>
<comment type="caution">
    <text evidence="2">The sequence shown here is derived from an EMBL/GenBank/DDBJ whole genome shotgun (WGS) entry which is preliminary data.</text>
</comment>
<dbReference type="SUPFAM" id="SSF53756">
    <property type="entry name" value="UDP-Glycosyltransferase/glycogen phosphorylase"/>
    <property type="match status" value="1"/>
</dbReference>
<dbReference type="GO" id="GO:0016757">
    <property type="term" value="F:glycosyltransferase activity"/>
    <property type="evidence" value="ECO:0007669"/>
    <property type="project" value="InterPro"/>
</dbReference>
<keyword evidence="2" id="KW-0808">Transferase</keyword>
<proteinExistence type="predicted"/>
<sequence length="415" mass="47223">MKDKLKVLHVLAGSLKGGAAKGAYWQHQGLLELDVDSRILINSRDSSNDENVKSIISSKKAKLRQYINLKLEKLPLKLYKNYQGQMFSIGYFGHDITKHEWYNWADIINLHWINAGFISIKGIAKIKKPIVWTLRDMWPFTGGCHISLGCENYKTGCGSCFQLGSSKFNDLSHKINKRKQKYYPKSMKLVGISNWISEQAKKSSVFKYSDVRTIFNNINCSDFYPIDKIKAREVLGLPTDKKLILVGGTDLNKIHKGFDKFLEAINLLQNEKYFLVFFGNLISSLVNNLDFEYKNFGYLNDLISLRLLYSSADVFIAPSIMDAFGKTIAESMACGTPVVCFDSTGPKDIVDHKVNGYKAKPYEIEDLKEGIVWILDNTEKYNLSGNAKNKIQSTFDSKVVARQYLKLYQECLSIN</sequence>
<gene>
    <name evidence="2" type="ORF">G3570_04800</name>
</gene>
<dbReference type="InterPro" id="IPR001296">
    <property type="entry name" value="Glyco_trans_1"/>
</dbReference>
<organism evidence="2 3">
    <name type="scientific">Halalkalibaculum roseum</name>
    <dbReference type="NCBI Taxonomy" id="2709311"/>
    <lineage>
        <taxon>Bacteria</taxon>
        <taxon>Pseudomonadati</taxon>
        <taxon>Balneolota</taxon>
        <taxon>Balneolia</taxon>
        <taxon>Balneolales</taxon>
        <taxon>Balneolaceae</taxon>
        <taxon>Halalkalibaculum</taxon>
    </lineage>
</organism>
<dbReference type="RefSeq" id="WP_165139853.1">
    <property type="nucleotide sequence ID" value="NZ_JAALLT010000002.1"/>
</dbReference>
<dbReference type="Pfam" id="PF00534">
    <property type="entry name" value="Glycos_transf_1"/>
    <property type="match status" value="1"/>
</dbReference>
<dbReference type="PANTHER" id="PTHR12526">
    <property type="entry name" value="GLYCOSYLTRANSFERASE"/>
    <property type="match status" value="1"/>
</dbReference>
<reference evidence="2 3" key="1">
    <citation type="submission" date="2020-02" db="EMBL/GenBank/DDBJ databases">
        <title>Balneolaceae bacterium YR4-1, complete genome.</title>
        <authorList>
            <person name="Li Y."/>
            <person name="Wu S."/>
        </authorList>
    </citation>
    <scope>NUCLEOTIDE SEQUENCE [LARGE SCALE GENOMIC DNA]</scope>
    <source>
        <strain evidence="2 3">YR4-1</strain>
    </source>
</reference>
<dbReference type="CDD" id="cd03825">
    <property type="entry name" value="GT4_WcaC-like"/>
    <property type="match status" value="1"/>
</dbReference>
<evidence type="ECO:0000259" key="1">
    <source>
        <dbReference type="Pfam" id="PF00534"/>
    </source>
</evidence>
<keyword evidence="3" id="KW-1185">Reference proteome</keyword>
<evidence type="ECO:0000313" key="2">
    <source>
        <dbReference type="EMBL" id="NGP75941.1"/>
    </source>
</evidence>
<feature type="domain" description="Glycosyl transferase family 1" evidence="1">
    <location>
        <begin position="228"/>
        <end position="382"/>
    </location>
</feature>
<dbReference type="PANTHER" id="PTHR12526:SF637">
    <property type="entry name" value="GLYCOSYLTRANSFERASE EPSF-RELATED"/>
    <property type="match status" value="1"/>
</dbReference>
<name>A0A6M1SKU8_9BACT</name>
<dbReference type="EMBL" id="JAALLT010000002">
    <property type="protein sequence ID" value="NGP75941.1"/>
    <property type="molecule type" value="Genomic_DNA"/>
</dbReference>
<accession>A0A6M1SKU8</accession>
<evidence type="ECO:0000313" key="3">
    <source>
        <dbReference type="Proteomes" id="UP000473278"/>
    </source>
</evidence>
<dbReference type="AlphaFoldDB" id="A0A6M1SKU8"/>